<dbReference type="GO" id="GO:0044458">
    <property type="term" value="P:motile cilium assembly"/>
    <property type="evidence" value="ECO:0007669"/>
    <property type="project" value="TreeGrafter"/>
</dbReference>
<dbReference type="InterPro" id="IPR013783">
    <property type="entry name" value="Ig-like_fold"/>
</dbReference>
<reference evidence="3" key="2">
    <citation type="submission" date="2020-02" db="EMBL/GenBank/DDBJ databases">
        <title>Esox lucius (northern pike) genome, fEsoLuc1, primary haplotype.</title>
        <authorList>
            <person name="Myers G."/>
            <person name="Karagic N."/>
            <person name="Meyer A."/>
            <person name="Pippel M."/>
            <person name="Reichard M."/>
            <person name="Winkler S."/>
            <person name="Tracey A."/>
            <person name="Sims Y."/>
            <person name="Howe K."/>
            <person name="Rhie A."/>
            <person name="Formenti G."/>
            <person name="Durbin R."/>
            <person name="Fedrigo O."/>
            <person name="Jarvis E.D."/>
        </authorList>
    </citation>
    <scope>NUCLEOTIDE SEQUENCE [LARGE SCALE GENOMIC DNA]</scope>
</reference>
<accession>A0A3P9AGE3</accession>
<sequence length="853" mass="94720">MEVTYSASETFIDSHRKRSPLPLCQLVEDRKRSLTHVPHHLLETQIFSKLKSNNEIQAEPSALHFSGFKLGESYEKSLKLINKSSEVINVHIIPTQTKHFQTKYLKKHRLVPGLSYTVKVHFCPDDWRYFYDCIRIHCKEEENLLVPVHAYPIIDDLHLPTHITLPAVPVGRSVSHVIPLSCSCPIDFEFQVHIIQSDRAFLVHPLSGVIPADGKVDVTVTFRPFRYGTSQVTLQVVVSQFNSKPGICTVTGSSAPRLAIRQQEKDMGHTKDISNGDGGGPPPASLIQPMTKSKKRSIRTTEKSKTVREKREADVKPAFDVLSPAGVAKMLILQTNKLSSTDLREAMTSQSDLGLQTRQMKEALFEAQVQQDIKEERANRLRWQVHLGRDPVLAKTKMSILEDRDIADYEYKVRKGEVRTEGDFAGGQPKLSTRRVLRDAGQALAGAPVFRTYSCSDLEVRRRALRLFQQAARKVVIRCRMNNRLVCLRQLTHSMKHLSKDKRVEKETPDLPKINPDNVIPITFPIFSLSDGPDDLALGALGPVPVSPTEVLVKPHIPFFNLKVPQHYKLMGYQPVSAFEAAANYIPPSQPMTLRSGAQDELLPAVTRPPSGCARAEPVAAEDVERVEECPSLSFTAPAGLLNPPDAHPLRIFNPAPGLHAFKPDPLYLECDLEFHLCPLPRYSIPKPSVAAVHTPGTQKRFLDRADVIRGVMTWKKFPSAALATLSGAQPLTSSCVPRMSDPFSRDILPTVAPSALSGLPEDMTEELGDGQAESVGVSLTPEMVRAEFSLSDYVPSTPGQHKEDSSKDDSRRWREPQLCLKSLTGTLGSKVMARLNHLKIAGEASAAAPENK</sequence>
<evidence type="ECO:0000313" key="3">
    <source>
        <dbReference type="Ensembl" id="ENSELUP00000040216.3"/>
    </source>
</evidence>
<dbReference type="OMA" id="TYNPPQW"/>
<dbReference type="GO" id="GO:0097729">
    <property type="term" value="C:9+2 motile cilium"/>
    <property type="evidence" value="ECO:0007669"/>
    <property type="project" value="TreeGrafter"/>
</dbReference>
<proteinExistence type="predicted"/>
<evidence type="ECO:0000259" key="2">
    <source>
        <dbReference type="Pfam" id="PF22067"/>
    </source>
</evidence>
<reference evidence="3" key="3">
    <citation type="submission" date="2025-08" db="UniProtKB">
        <authorList>
            <consortium name="Ensembl"/>
        </authorList>
    </citation>
    <scope>IDENTIFICATION</scope>
</reference>
<dbReference type="InterPro" id="IPR054089">
    <property type="entry name" value="Cep192-like_D3"/>
</dbReference>
<organism evidence="3 4">
    <name type="scientific">Esox lucius</name>
    <name type="common">Northern pike</name>
    <dbReference type="NCBI Taxonomy" id="8010"/>
    <lineage>
        <taxon>Eukaryota</taxon>
        <taxon>Metazoa</taxon>
        <taxon>Chordata</taxon>
        <taxon>Craniata</taxon>
        <taxon>Vertebrata</taxon>
        <taxon>Euteleostomi</taxon>
        <taxon>Actinopterygii</taxon>
        <taxon>Neopterygii</taxon>
        <taxon>Teleostei</taxon>
        <taxon>Protacanthopterygii</taxon>
        <taxon>Esociformes</taxon>
        <taxon>Esocidae</taxon>
        <taxon>Esox</taxon>
    </lineage>
</organism>
<dbReference type="GeneTree" id="ENSGT00390000006925"/>
<dbReference type="STRING" id="8010.ENSELUP00000040216"/>
<reference evidence="4" key="1">
    <citation type="journal article" date="2014" name="PLoS ONE">
        <title>The genome and linkage map of the northern pike (Esox lucius): conserved synteny revealed between the salmonid sister group and the Neoteleostei.</title>
        <authorList>
            <person name="Rondeau E.B."/>
            <person name="Minkley D.R."/>
            <person name="Leong J.S."/>
            <person name="Messmer A.M."/>
            <person name="Jantzen J.R."/>
            <person name="von Schalburg K.R."/>
            <person name="Lemon C."/>
            <person name="Bird N.H."/>
            <person name="Koop B.F."/>
        </authorList>
    </citation>
    <scope>NUCLEOTIDE SEQUENCE</scope>
</reference>
<evidence type="ECO:0000256" key="1">
    <source>
        <dbReference type="SAM" id="MobiDB-lite"/>
    </source>
</evidence>
<dbReference type="GO" id="GO:0003341">
    <property type="term" value="P:cilium movement"/>
    <property type="evidence" value="ECO:0007669"/>
    <property type="project" value="InterPro"/>
</dbReference>
<feature type="region of interest" description="Disordered" evidence="1">
    <location>
        <begin position="791"/>
        <end position="815"/>
    </location>
</feature>
<dbReference type="Pfam" id="PF22067">
    <property type="entry name" value="Cep192_D3"/>
    <property type="match status" value="1"/>
</dbReference>
<dbReference type="Gene3D" id="2.60.40.10">
    <property type="entry name" value="Immunoglobulins"/>
    <property type="match status" value="2"/>
</dbReference>
<keyword evidence="4" id="KW-1185">Reference proteome</keyword>
<feature type="compositionally biased region" description="Basic and acidic residues" evidence="1">
    <location>
        <begin position="265"/>
        <end position="274"/>
    </location>
</feature>
<evidence type="ECO:0000313" key="4">
    <source>
        <dbReference type="Proteomes" id="UP000265140"/>
    </source>
</evidence>
<protein>
    <recommendedName>
        <fullName evidence="2">Cep192-like domain-containing protein</fullName>
    </recommendedName>
</protein>
<reference evidence="3" key="4">
    <citation type="submission" date="2025-09" db="UniProtKB">
        <authorList>
            <consortium name="Ensembl"/>
        </authorList>
    </citation>
    <scope>IDENTIFICATION</scope>
</reference>
<feature type="compositionally biased region" description="Basic and acidic residues" evidence="1">
    <location>
        <begin position="299"/>
        <end position="311"/>
    </location>
</feature>
<dbReference type="InterPro" id="IPR029676">
    <property type="entry name" value="CFAP221"/>
</dbReference>
<dbReference type="AlphaFoldDB" id="A0A3P9AGE3"/>
<dbReference type="Proteomes" id="UP000265140">
    <property type="component" value="Chromosome 22"/>
</dbReference>
<feature type="compositionally biased region" description="Basic and acidic residues" evidence="1">
    <location>
        <begin position="801"/>
        <end position="815"/>
    </location>
</feature>
<dbReference type="PANTHER" id="PTHR46500">
    <property type="entry name" value="CILIA- AND FLAGELLA-ASSOCIATED PROTEIN 221"/>
    <property type="match status" value="1"/>
</dbReference>
<dbReference type="PANTHER" id="PTHR46500:SF1">
    <property type="entry name" value="CILIA- AND FLAGELLA-ASSOCIATED PROTEIN 221"/>
    <property type="match status" value="1"/>
</dbReference>
<feature type="region of interest" description="Disordered" evidence="1">
    <location>
        <begin position="265"/>
        <end position="311"/>
    </location>
</feature>
<dbReference type="InParanoid" id="A0A3P9AGE3"/>
<feature type="domain" description="Cep192-like" evidence="2">
    <location>
        <begin position="163"/>
        <end position="238"/>
    </location>
</feature>
<name>A0A3P9AGE3_ESOLU</name>
<dbReference type="Bgee" id="ENSELUG00000020624">
    <property type="expression patterns" value="Expressed in nose and 9 other cell types or tissues"/>
</dbReference>
<dbReference type="Ensembl" id="ENSELUT00000032294.3">
    <property type="protein sequence ID" value="ENSELUP00000040216.3"/>
    <property type="gene ID" value="ENSELUG00000020624.3"/>
</dbReference>